<sequence>MKRRTFLQCAALAAAVAPLSGLHAAALPGDSLYRLNTALVDTQNQRFTLADLAGKPLLVTMFYGDCNTACPIVIENLKQTVTALGASGKKLTVLMVSLDPFHDTPGSLSQLMTTHKLDPRQFRIAVAKDESQTRMLASALNIKYRVLGGGEINHTTRITLLDGAGSVLASSSKLDVTPDPAFVKQLLAALKPV</sequence>
<feature type="chain" id="PRO_5011785204" evidence="4">
    <location>
        <begin position="25"/>
        <end position="193"/>
    </location>
</feature>
<keyword evidence="3" id="KW-1015">Disulfide bond</keyword>
<dbReference type="Pfam" id="PF02630">
    <property type="entry name" value="SCO1-SenC"/>
    <property type="match status" value="1"/>
</dbReference>
<feature type="disulfide bond" description="Redox-active" evidence="3">
    <location>
        <begin position="66"/>
        <end position="70"/>
    </location>
</feature>
<evidence type="ECO:0000313" key="5">
    <source>
        <dbReference type="EMBL" id="SFM79092.1"/>
    </source>
</evidence>
<dbReference type="PANTHER" id="PTHR12151:SF25">
    <property type="entry name" value="LINALOOL DEHYDRATASE_ISOMERASE DOMAIN-CONTAINING PROTEIN"/>
    <property type="match status" value="1"/>
</dbReference>
<feature type="binding site" evidence="2">
    <location>
        <position position="70"/>
    </location>
    <ligand>
        <name>Cu cation</name>
        <dbReference type="ChEBI" id="CHEBI:23378"/>
    </ligand>
</feature>
<protein>
    <submittedName>
        <fullName evidence="5">Protein SCO1/2</fullName>
    </submittedName>
</protein>
<evidence type="ECO:0000256" key="2">
    <source>
        <dbReference type="PIRSR" id="PIRSR603782-1"/>
    </source>
</evidence>
<dbReference type="RefSeq" id="WP_093390698.1">
    <property type="nucleotide sequence ID" value="NZ_FOTW01000033.1"/>
</dbReference>
<keyword evidence="4" id="KW-0732">Signal</keyword>
<evidence type="ECO:0000256" key="3">
    <source>
        <dbReference type="PIRSR" id="PIRSR603782-2"/>
    </source>
</evidence>
<comment type="similarity">
    <text evidence="1">Belongs to the SCO1/2 family.</text>
</comment>
<dbReference type="PROSITE" id="PS51318">
    <property type="entry name" value="TAT"/>
    <property type="match status" value="1"/>
</dbReference>
<proteinExistence type="inferred from homology"/>
<dbReference type="Proteomes" id="UP000199470">
    <property type="component" value="Unassembled WGS sequence"/>
</dbReference>
<evidence type="ECO:0000256" key="4">
    <source>
        <dbReference type="SAM" id="SignalP"/>
    </source>
</evidence>
<evidence type="ECO:0000313" key="6">
    <source>
        <dbReference type="Proteomes" id="UP000199470"/>
    </source>
</evidence>
<dbReference type="GO" id="GO:0046872">
    <property type="term" value="F:metal ion binding"/>
    <property type="evidence" value="ECO:0007669"/>
    <property type="project" value="UniProtKB-KW"/>
</dbReference>
<dbReference type="InterPro" id="IPR006311">
    <property type="entry name" value="TAT_signal"/>
</dbReference>
<dbReference type="PANTHER" id="PTHR12151">
    <property type="entry name" value="ELECTRON TRANSPORT PROTIN SCO1/SENC FAMILY MEMBER"/>
    <property type="match status" value="1"/>
</dbReference>
<keyword evidence="6" id="KW-1185">Reference proteome</keyword>
<keyword evidence="2" id="KW-0186">Copper</keyword>
<name>A0A1I4TQP8_9BURK</name>
<dbReference type="AlphaFoldDB" id="A0A1I4TQP8"/>
<gene>
    <name evidence="5" type="ORF">SAMN02982985_05305</name>
</gene>
<feature type="signal peptide" evidence="4">
    <location>
        <begin position="1"/>
        <end position="24"/>
    </location>
</feature>
<dbReference type="EMBL" id="FOTW01000033">
    <property type="protein sequence ID" value="SFM79092.1"/>
    <property type="molecule type" value="Genomic_DNA"/>
</dbReference>
<feature type="binding site" evidence="2">
    <location>
        <position position="66"/>
    </location>
    <ligand>
        <name>Cu cation</name>
        <dbReference type="ChEBI" id="CHEBI:23378"/>
    </ligand>
</feature>
<dbReference type="SUPFAM" id="SSF52833">
    <property type="entry name" value="Thioredoxin-like"/>
    <property type="match status" value="1"/>
</dbReference>
<dbReference type="OrthoDB" id="6335573at2"/>
<organism evidence="5 6">
    <name type="scientific">Rugamonas rubra</name>
    <dbReference type="NCBI Taxonomy" id="758825"/>
    <lineage>
        <taxon>Bacteria</taxon>
        <taxon>Pseudomonadati</taxon>
        <taxon>Pseudomonadota</taxon>
        <taxon>Betaproteobacteria</taxon>
        <taxon>Burkholderiales</taxon>
        <taxon>Oxalobacteraceae</taxon>
        <taxon>Telluria group</taxon>
        <taxon>Rugamonas</taxon>
    </lineage>
</organism>
<keyword evidence="2" id="KW-0479">Metal-binding</keyword>
<dbReference type="InterPro" id="IPR003782">
    <property type="entry name" value="SCO1/SenC"/>
</dbReference>
<dbReference type="InterPro" id="IPR036249">
    <property type="entry name" value="Thioredoxin-like_sf"/>
</dbReference>
<dbReference type="Gene3D" id="3.40.30.10">
    <property type="entry name" value="Glutaredoxin"/>
    <property type="match status" value="1"/>
</dbReference>
<evidence type="ECO:0000256" key="1">
    <source>
        <dbReference type="ARBA" id="ARBA00010996"/>
    </source>
</evidence>
<dbReference type="CDD" id="cd02968">
    <property type="entry name" value="SCO"/>
    <property type="match status" value="1"/>
</dbReference>
<reference evidence="5 6" key="1">
    <citation type="submission" date="2016-10" db="EMBL/GenBank/DDBJ databases">
        <authorList>
            <person name="de Groot N.N."/>
        </authorList>
    </citation>
    <scope>NUCLEOTIDE SEQUENCE [LARGE SCALE GENOMIC DNA]</scope>
    <source>
        <strain evidence="5 6">ATCC 43154</strain>
    </source>
</reference>
<feature type="binding site" evidence="2">
    <location>
        <position position="154"/>
    </location>
    <ligand>
        <name>Cu cation</name>
        <dbReference type="ChEBI" id="CHEBI:23378"/>
    </ligand>
</feature>
<dbReference type="STRING" id="758825.SAMN02982985_05305"/>
<accession>A0A1I4TQP8</accession>